<comment type="caution">
    <text evidence="2">The sequence shown here is derived from an EMBL/GenBank/DDBJ whole genome shotgun (WGS) entry which is preliminary data.</text>
</comment>
<evidence type="ECO:0000256" key="1">
    <source>
        <dbReference type="SAM" id="Phobius"/>
    </source>
</evidence>
<evidence type="ECO:0000313" key="2">
    <source>
        <dbReference type="EMBL" id="KAG2307104.1"/>
    </source>
</evidence>
<dbReference type="OrthoDB" id="306876at2759"/>
<keyword evidence="1" id="KW-0812">Transmembrane</keyword>
<dbReference type="Proteomes" id="UP000886595">
    <property type="component" value="Unassembled WGS sequence"/>
</dbReference>
<dbReference type="EMBL" id="JAAMPC010000006">
    <property type="protein sequence ID" value="KAG2307104.1"/>
    <property type="molecule type" value="Genomic_DNA"/>
</dbReference>
<proteinExistence type="predicted"/>
<dbReference type="AlphaFoldDB" id="A0A8X7SLB2"/>
<name>A0A8X7SLB2_BRACI</name>
<keyword evidence="3" id="KW-1185">Reference proteome</keyword>
<evidence type="ECO:0000313" key="3">
    <source>
        <dbReference type="Proteomes" id="UP000886595"/>
    </source>
</evidence>
<gene>
    <name evidence="2" type="ORF">Bca52824_026852</name>
</gene>
<feature type="transmembrane region" description="Helical" evidence="1">
    <location>
        <begin position="111"/>
        <end position="134"/>
    </location>
</feature>
<sequence>MAETRIADDDHFELTVRDLDSPDLEKSVSAASLASDEIIPLLNQNRRPKINIFSASYTRHRHRASYGLSRSVVLTMLDLECGVHMQEQVIKVTKTEISPVTQLASFMGLEWVWLLFMALSSILYLIMELLSYTYSGQ</sequence>
<protein>
    <submittedName>
        <fullName evidence="2">Uncharacterized protein</fullName>
    </submittedName>
</protein>
<keyword evidence="1" id="KW-1133">Transmembrane helix</keyword>
<accession>A0A8X7SLB2</accession>
<organism evidence="2 3">
    <name type="scientific">Brassica carinata</name>
    <name type="common">Ethiopian mustard</name>
    <name type="synonym">Abyssinian cabbage</name>
    <dbReference type="NCBI Taxonomy" id="52824"/>
    <lineage>
        <taxon>Eukaryota</taxon>
        <taxon>Viridiplantae</taxon>
        <taxon>Streptophyta</taxon>
        <taxon>Embryophyta</taxon>
        <taxon>Tracheophyta</taxon>
        <taxon>Spermatophyta</taxon>
        <taxon>Magnoliopsida</taxon>
        <taxon>eudicotyledons</taxon>
        <taxon>Gunneridae</taxon>
        <taxon>Pentapetalae</taxon>
        <taxon>rosids</taxon>
        <taxon>malvids</taxon>
        <taxon>Brassicales</taxon>
        <taxon>Brassicaceae</taxon>
        <taxon>Brassiceae</taxon>
        <taxon>Brassica</taxon>
    </lineage>
</organism>
<reference evidence="2 3" key="1">
    <citation type="submission" date="2020-02" db="EMBL/GenBank/DDBJ databases">
        <authorList>
            <person name="Ma Q."/>
            <person name="Huang Y."/>
            <person name="Song X."/>
            <person name="Pei D."/>
        </authorList>
    </citation>
    <scope>NUCLEOTIDE SEQUENCE [LARGE SCALE GENOMIC DNA]</scope>
    <source>
        <strain evidence="2">Sxm20200214</strain>
        <tissue evidence="2">Leaf</tissue>
    </source>
</reference>
<keyword evidence="1" id="KW-0472">Membrane</keyword>